<protein>
    <submittedName>
        <fullName evidence="6">DNA-binding response regulator</fullName>
    </submittedName>
</protein>
<dbReference type="InterPro" id="IPR011006">
    <property type="entry name" value="CheY-like_superfamily"/>
</dbReference>
<dbReference type="Pfam" id="PF00072">
    <property type="entry name" value="Response_reg"/>
    <property type="match status" value="1"/>
</dbReference>
<evidence type="ECO:0000313" key="7">
    <source>
        <dbReference type="Proteomes" id="UP000620046"/>
    </source>
</evidence>
<dbReference type="Gene3D" id="1.10.10.10">
    <property type="entry name" value="Winged helix-like DNA-binding domain superfamily/Winged helix DNA-binding domain"/>
    <property type="match status" value="1"/>
</dbReference>
<dbReference type="Pfam" id="PF00486">
    <property type="entry name" value="Trans_reg_C"/>
    <property type="match status" value="1"/>
</dbReference>
<evidence type="ECO:0000313" key="6">
    <source>
        <dbReference type="EMBL" id="GGA32019.1"/>
    </source>
</evidence>
<dbReference type="InterPro" id="IPR001867">
    <property type="entry name" value="OmpR/PhoB-type_DNA-bd"/>
</dbReference>
<dbReference type="SMART" id="SM00448">
    <property type="entry name" value="REC"/>
    <property type="match status" value="1"/>
</dbReference>
<proteinExistence type="predicted"/>
<reference evidence="7" key="1">
    <citation type="journal article" date="2019" name="Int. J. Syst. Evol. Microbiol.">
        <title>The Global Catalogue of Microorganisms (GCM) 10K type strain sequencing project: providing services to taxonomists for standard genome sequencing and annotation.</title>
        <authorList>
            <consortium name="The Broad Institute Genomics Platform"/>
            <consortium name="The Broad Institute Genome Sequencing Center for Infectious Disease"/>
            <person name="Wu L."/>
            <person name="Ma J."/>
        </authorList>
    </citation>
    <scope>NUCLEOTIDE SEQUENCE [LARGE SCALE GENOMIC DNA]</scope>
    <source>
        <strain evidence="7">CGMCC 1.15439</strain>
    </source>
</reference>
<evidence type="ECO:0000259" key="5">
    <source>
        <dbReference type="PROSITE" id="PS51755"/>
    </source>
</evidence>
<dbReference type="InterPro" id="IPR016032">
    <property type="entry name" value="Sig_transdc_resp-reg_C-effctor"/>
</dbReference>
<feature type="DNA-binding region" description="OmpR/PhoB-type" evidence="3">
    <location>
        <begin position="125"/>
        <end position="223"/>
    </location>
</feature>
<dbReference type="PROSITE" id="PS50110">
    <property type="entry name" value="RESPONSE_REGULATORY"/>
    <property type="match status" value="1"/>
</dbReference>
<dbReference type="SUPFAM" id="SSF52172">
    <property type="entry name" value="CheY-like"/>
    <property type="match status" value="1"/>
</dbReference>
<dbReference type="RefSeq" id="WP_188794182.1">
    <property type="nucleotide sequence ID" value="NZ_BMJA01000001.1"/>
</dbReference>
<organism evidence="6 7">
    <name type="scientific">Dyella nitratireducens</name>
    <dbReference type="NCBI Taxonomy" id="1849580"/>
    <lineage>
        <taxon>Bacteria</taxon>
        <taxon>Pseudomonadati</taxon>
        <taxon>Pseudomonadota</taxon>
        <taxon>Gammaproteobacteria</taxon>
        <taxon>Lysobacterales</taxon>
        <taxon>Rhodanobacteraceae</taxon>
        <taxon>Dyella</taxon>
    </lineage>
</organism>
<keyword evidence="1 3" id="KW-0238">DNA-binding</keyword>
<dbReference type="PANTHER" id="PTHR48111:SF36">
    <property type="entry name" value="TRANSCRIPTIONAL REGULATORY PROTEIN CUTR"/>
    <property type="match status" value="1"/>
</dbReference>
<dbReference type="SMART" id="SM00862">
    <property type="entry name" value="Trans_reg_C"/>
    <property type="match status" value="1"/>
</dbReference>
<feature type="domain" description="Response regulatory" evidence="4">
    <location>
        <begin position="3"/>
        <end position="117"/>
    </location>
</feature>
<evidence type="ECO:0000256" key="1">
    <source>
        <dbReference type="ARBA" id="ARBA00023125"/>
    </source>
</evidence>
<evidence type="ECO:0000259" key="4">
    <source>
        <dbReference type="PROSITE" id="PS50110"/>
    </source>
</evidence>
<dbReference type="Gene3D" id="3.40.50.2300">
    <property type="match status" value="1"/>
</dbReference>
<evidence type="ECO:0000256" key="2">
    <source>
        <dbReference type="PROSITE-ProRule" id="PRU00169"/>
    </source>
</evidence>
<dbReference type="Gene3D" id="6.10.250.690">
    <property type="match status" value="1"/>
</dbReference>
<dbReference type="InterPro" id="IPR001789">
    <property type="entry name" value="Sig_transdc_resp-reg_receiver"/>
</dbReference>
<dbReference type="SUPFAM" id="SSF46894">
    <property type="entry name" value="C-terminal effector domain of the bipartite response regulators"/>
    <property type="match status" value="1"/>
</dbReference>
<dbReference type="CDD" id="cd00383">
    <property type="entry name" value="trans_reg_C"/>
    <property type="match status" value="1"/>
</dbReference>
<feature type="modified residue" description="4-aspartylphosphate" evidence="2">
    <location>
        <position position="52"/>
    </location>
</feature>
<comment type="caution">
    <text evidence="6">The sequence shown here is derived from an EMBL/GenBank/DDBJ whole genome shotgun (WGS) entry which is preliminary data.</text>
</comment>
<feature type="domain" description="OmpR/PhoB-type" evidence="5">
    <location>
        <begin position="125"/>
        <end position="223"/>
    </location>
</feature>
<keyword evidence="2" id="KW-0597">Phosphoprotein</keyword>
<dbReference type="PANTHER" id="PTHR48111">
    <property type="entry name" value="REGULATOR OF RPOS"/>
    <property type="match status" value="1"/>
</dbReference>
<dbReference type="InterPro" id="IPR036388">
    <property type="entry name" value="WH-like_DNA-bd_sf"/>
</dbReference>
<gene>
    <name evidence="6" type="ORF">GCM10010981_21440</name>
</gene>
<dbReference type="InterPro" id="IPR039420">
    <property type="entry name" value="WalR-like"/>
</dbReference>
<dbReference type="EMBL" id="BMJA01000001">
    <property type="protein sequence ID" value="GGA32019.1"/>
    <property type="molecule type" value="Genomic_DNA"/>
</dbReference>
<accession>A0ABQ1FY07</accession>
<name>A0ABQ1FY07_9GAMM</name>
<keyword evidence="7" id="KW-1185">Reference proteome</keyword>
<dbReference type="Proteomes" id="UP000620046">
    <property type="component" value="Unassembled WGS sequence"/>
</dbReference>
<evidence type="ECO:0000256" key="3">
    <source>
        <dbReference type="PROSITE-ProRule" id="PRU01091"/>
    </source>
</evidence>
<dbReference type="PROSITE" id="PS51755">
    <property type="entry name" value="OMPR_PHOB"/>
    <property type="match status" value="1"/>
</dbReference>
<dbReference type="GO" id="GO:0003677">
    <property type="term" value="F:DNA binding"/>
    <property type="evidence" value="ECO:0007669"/>
    <property type="project" value="UniProtKB-KW"/>
</dbReference>
<sequence>MHRVALVEDHERLAEMIKAALARSGIETDIFPDAAAALYALARFEFALLVLDRGLPDGDGIKLLRRLRASGATLPCLMLTARDAIHDRIEGLESGADDYLTKPFSMEELVARVRSLMRRPSAMAPLTPDFAGLTVDPERACMGCEGEWVSLSPSELQIILRMVSAGGNVVRHAQLEHAAWGLHDDVTPNALDVALHRLRKKLSAIDAGIKIVNVRGIGYQLQKDV</sequence>